<evidence type="ECO:0000256" key="1">
    <source>
        <dbReference type="SAM" id="MobiDB-lite"/>
    </source>
</evidence>
<proteinExistence type="predicted"/>
<gene>
    <name evidence="2" type="ORF">AYI69_g1196</name>
</gene>
<comment type="caution">
    <text evidence="2">The sequence shown here is derived from an EMBL/GenBank/DDBJ whole genome shotgun (WGS) entry which is preliminary data.</text>
</comment>
<feature type="compositionally biased region" description="Low complexity" evidence="1">
    <location>
        <begin position="29"/>
        <end position="39"/>
    </location>
</feature>
<keyword evidence="3" id="KW-1185">Reference proteome</keyword>
<name>A0A1R1YR34_9FUNG</name>
<dbReference type="AlphaFoldDB" id="A0A1R1YR34"/>
<dbReference type="OrthoDB" id="5653844at2759"/>
<reference evidence="3" key="1">
    <citation type="submission" date="2017-01" db="EMBL/GenBank/DDBJ databases">
        <authorList>
            <person name="Wang Y."/>
            <person name="White M."/>
            <person name="Kvist S."/>
            <person name="Moncalvo J.-M."/>
        </authorList>
    </citation>
    <scope>NUCLEOTIDE SEQUENCE [LARGE SCALE GENOMIC DNA]</scope>
    <source>
        <strain evidence="3">ID-206-W2</strain>
    </source>
</reference>
<accession>A0A1R1YR34</accession>
<protein>
    <submittedName>
        <fullName evidence="2">Uncharacterized protein</fullName>
    </submittedName>
</protein>
<evidence type="ECO:0000313" key="3">
    <source>
        <dbReference type="Proteomes" id="UP000187429"/>
    </source>
</evidence>
<feature type="region of interest" description="Disordered" evidence="1">
    <location>
        <begin position="1"/>
        <end position="39"/>
    </location>
</feature>
<dbReference type="EMBL" id="LSSM01000323">
    <property type="protein sequence ID" value="OMJ29305.1"/>
    <property type="molecule type" value="Genomic_DNA"/>
</dbReference>
<feature type="compositionally biased region" description="Low complexity" evidence="1">
    <location>
        <begin position="1"/>
        <end position="17"/>
    </location>
</feature>
<evidence type="ECO:0000313" key="2">
    <source>
        <dbReference type="EMBL" id="OMJ29305.1"/>
    </source>
</evidence>
<dbReference type="Proteomes" id="UP000187429">
    <property type="component" value="Unassembled WGS sequence"/>
</dbReference>
<organism evidence="2 3">
    <name type="scientific">Smittium culicis</name>
    <dbReference type="NCBI Taxonomy" id="133412"/>
    <lineage>
        <taxon>Eukaryota</taxon>
        <taxon>Fungi</taxon>
        <taxon>Fungi incertae sedis</taxon>
        <taxon>Zoopagomycota</taxon>
        <taxon>Kickxellomycotina</taxon>
        <taxon>Harpellomycetes</taxon>
        <taxon>Harpellales</taxon>
        <taxon>Legeriomycetaceae</taxon>
        <taxon>Smittium</taxon>
    </lineage>
</organism>
<sequence length="484" mass="52806">MDIDYTTSVTNRSSTNREANSGSKGRVFGGSEAAGSASPAGTKYGQAWCMPAVSSCSADRRVGKHGADDQIHAAAAFGVAKIQERCGTGESEDGRADRIRSAGLGHSWAHPDRWVCVLLAVQAKHQIGDLEMQMSELYMHQPSGLYDASGSSLHSKLAPTISNNMAASSRPNERHNFNNGRNCGLYEPFLKYKESKWCINDNSFVSVNLDSPSVSKFMISASLADISPPVAPANYAGDNIEAKPGHDIDSVKNADLELSGCIHGPGVAHSLNFLALDDSEYEFSYFTGESDISQPVSPIDVRKISSTKVSDIFFSTKTTPKDATSVCDRGGGNAGSLGSTAQCNFKRGKRVDSVSDWRVHGPKQIGLAIDRLLNTPNRKNPKKMMWDGKTLVKKHRHMKNRAAKLDSILGSNNESNWTSQSMSLKRARMMSLVNHQLTSEDPFYLTKPHTANNDPLYVTRPYIASSEYRNDPHIKNNIYAFGFS</sequence>